<evidence type="ECO:0000313" key="7">
    <source>
        <dbReference type="Proteomes" id="UP000548326"/>
    </source>
</evidence>
<dbReference type="OrthoDB" id="1109239at2"/>
<evidence type="ECO:0000256" key="3">
    <source>
        <dbReference type="ARBA" id="ARBA00023237"/>
    </source>
</evidence>
<dbReference type="RefSeq" id="WP_076369276.1">
    <property type="nucleotide sequence ID" value="NZ_FTMG01000001.1"/>
</dbReference>
<comment type="caution">
    <text evidence="5">The sequence shown here is derived from an EMBL/GenBank/DDBJ whole genome shotgun (WGS) entry which is preliminary data.</text>
</comment>
<proteinExistence type="predicted"/>
<dbReference type="InterPro" id="IPR036942">
    <property type="entry name" value="Beta-barrel_TonB_sf"/>
</dbReference>
<organism evidence="5 7">
    <name type="scientific">Mucilaginibacter lappiensis</name>
    <dbReference type="NCBI Taxonomy" id="354630"/>
    <lineage>
        <taxon>Bacteria</taxon>
        <taxon>Pseudomonadati</taxon>
        <taxon>Bacteroidota</taxon>
        <taxon>Sphingobacteriia</taxon>
        <taxon>Sphingobacteriales</taxon>
        <taxon>Sphingobacteriaceae</taxon>
        <taxon>Mucilaginibacter</taxon>
    </lineage>
</organism>
<evidence type="ECO:0000256" key="1">
    <source>
        <dbReference type="ARBA" id="ARBA00004442"/>
    </source>
</evidence>
<dbReference type="Proteomes" id="UP000548326">
    <property type="component" value="Unassembled WGS sequence"/>
</dbReference>
<dbReference type="GO" id="GO:0009279">
    <property type="term" value="C:cell outer membrane"/>
    <property type="evidence" value="ECO:0007669"/>
    <property type="project" value="UniProtKB-SubCell"/>
</dbReference>
<dbReference type="Proteomes" id="UP000541583">
    <property type="component" value="Unassembled WGS sequence"/>
</dbReference>
<comment type="subcellular location">
    <subcellularLocation>
        <location evidence="1">Cell outer membrane</location>
    </subcellularLocation>
</comment>
<dbReference type="AlphaFoldDB" id="A0A1N6NBR3"/>
<keyword evidence="5" id="KW-0675">Receptor</keyword>
<gene>
    <name evidence="5" type="ORF">HDF22_000013</name>
    <name evidence="4" type="ORF">HDF23_000746</name>
</gene>
<dbReference type="EMBL" id="JACHCB010000001">
    <property type="protein sequence ID" value="MBB6108016.1"/>
    <property type="molecule type" value="Genomic_DNA"/>
</dbReference>
<name>A0A1N6NBR3_9SPHI</name>
<dbReference type="SUPFAM" id="SSF56935">
    <property type="entry name" value="Porins"/>
    <property type="match status" value="1"/>
</dbReference>
<reference evidence="6 7" key="1">
    <citation type="submission" date="2020-08" db="EMBL/GenBank/DDBJ databases">
        <title>Genomic Encyclopedia of Type Strains, Phase IV (KMG-V): Genome sequencing to study the core and pangenomes of soil and plant-associated prokaryotes.</title>
        <authorList>
            <person name="Whitman W."/>
        </authorList>
    </citation>
    <scope>NUCLEOTIDE SEQUENCE [LARGE SCALE GENOMIC DNA]</scope>
    <source>
        <strain evidence="4 6">ANJLi2</strain>
        <strain evidence="5 7">MP601</strain>
    </source>
</reference>
<evidence type="ECO:0000313" key="4">
    <source>
        <dbReference type="EMBL" id="MBB6108016.1"/>
    </source>
</evidence>
<keyword evidence="6" id="KW-1185">Reference proteome</keyword>
<dbReference type="EMBL" id="JACHCA010000001">
    <property type="protein sequence ID" value="MBB6125912.1"/>
    <property type="molecule type" value="Genomic_DNA"/>
</dbReference>
<evidence type="ECO:0000256" key="2">
    <source>
        <dbReference type="ARBA" id="ARBA00023136"/>
    </source>
</evidence>
<keyword evidence="3" id="KW-0998">Cell outer membrane</keyword>
<accession>A0A1N6NBR3</accession>
<evidence type="ECO:0000313" key="6">
    <source>
        <dbReference type="Proteomes" id="UP000541583"/>
    </source>
</evidence>
<evidence type="ECO:0000313" key="5">
    <source>
        <dbReference type="EMBL" id="MBB6125912.1"/>
    </source>
</evidence>
<keyword evidence="2" id="KW-0472">Membrane</keyword>
<dbReference type="STRING" id="354630.SAMN05421821_10171"/>
<protein>
    <submittedName>
        <fullName evidence="5">Iron complex outermembrane receptor protein</fullName>
    </submittedName>
</protein>
<dbReference type="Gene3D" id="2.40.170.20">
    <property type="entry name" value="TonB-dependent receptor, beta-barrel domain"/>
    <property type="match status" value="1"/>
</dbReference>
<sequence>MSFDVTYEIEGSFRFGAESFYTGPQLLSDDTTLKGYATFGLLVQKIWKHMDVFINAENLTDQRQTRWGNIYTGSITKPNFRDIYAPFDGVVVNAGIRIKYC</sequence>